<dbReference type="Proteomes" id="UP000253845">
    <property type="component" value="Unassembled WGS sequence"/>
</dbReference>
<feature type="compositionally biased region" description="Basic and acidic residues" evidence="1">
    <location>
        <begin position="340"/>
        <end position="389"/>
    </location>
</feature>
<feature type="compositionally biased region" description="Polar residues" evidence="1">
    <location>
        <begin position="22"/>
        <end position="40"/>
    </location>
</feature>
<accession>A0A370BRF8</accession>
<feature type="region of interest" description="Disordered" evidence="1">
    <location>
        <begin position="636"/>
        <end position="657"/>
    </location>
</feature>
<dbReference type="PANTHER" id="PTHR34776">
    <property type="entry name" value="F17F16.3 PROTEIN"/>
    <property type="match status" value="1"/>
</dbReference>
<proteinExistence type="predicted"/>
<feature type="compositionally biased region" description="Low complexity" evidence="1">
    <location>
        <begin position="240"/>
        <end position="249"/>
    </location>
</feature>
<dbReference type="VEuPathDB" id="FungiDB:M747DRAFT_333016"/>
<organism evidence="2 3">
    <name type="scientific">Aspergillus niger ATCC 13496</name>
    <dbReference type="NCBI Taxonomy" id="1353008"/>
    <lineage>
        <taxon>Eukaryota</taxon>
        <taxon>Fungi</taxon>
        <taxon>Dikarya</taxon>
        <taxon>Ascomycota</taxon>
        <taxon>Pezizomycotina</taxon>
        <taxon>Eurotiomycetes</taxon>
        <taxon>Eurotiomycetidae</taxon>
        <taxon>Eurotiales</taxon>
        <taxon>Aspergillaceae</taxon>
        <taxon>Aspergillus</taxon>
        <taxon>Aspergillus subgen. Circumdati</taxon>
    </lineage>
</organism>
<sequence length="691" mass="76309">MTEILESESPPTFLRPHDGPGASTSQPRNTQSISGNSSGAGTVPLEGDSPSTHRHEANTDVVLPYSIEEPDDEPAETAGRTTGKPVIRLLVGDESEMWQGELVDSMEGLQCDSDQSASQTRGKKRKPSTTATGTSRPSRQSSSGSIPNAQRDESNDGPKRRRRKGRCTKDHLSPGMFWQHDSIDAALARTGWTLYDVTRFSSPYPANLNDFHWRPRVDRSCPSPIHFCSRSLTSTRQAAQKAKEAIAAAPDVKSRGPAGAKRKETTDKGPAPKKGKKEDDKVKPEKDQQPATEDEVKTTEERAEEPEKPESKPEEAPEKPAEKEEPQKTDEEPAAAPSEPADKAEDKQKPNEPEEKPEQNVEQKPEEKSEEKRDAEPDTKPEEKSEEKPAPAADGAETGVKTSQEREEKVASNVLEKGIVYFFYRPRVNVTDPQSVSDVARSFLVLRPTPIGATLNQQQGSVEPGAKCRLLMLPKKKFPTSGKERDMGFVEKAGHSMKSLQESFIAGDTYETSTRGERTVPEARPFAEGVYAITSTTRASHLAYILTIPETIGSIQEDFGLHSRGSWVIQSKNPKYPGPSYAQIQKDPEYPESIREKFGDYRWVPLQPEFIDYPNAQFLMIGEATDDLGKAATAEEGGKQANEAQPGEELEKLGQENEERIEALRGDDTIYEDLGLDAKNYPKVPTTWNSE</sequence>
<feature type="region of interest" description="Disordered" evidence="1">
    <location>
        <begin position="240"/>
        <end position="407"/>
    </location>
</feature>
<evidence type="ECO:0000256" key="1">
    <source>
        <dbReference type="SAM" id="MobiDB-lite"/>
    </source>
</evidence>
<feature type="compositionally biased region" description="Basic and acidic residues" evidence="1">
    <location>
        <begin position="276"/>
        <end position="331"/>
    </location>
</feature>
<dbReference type="EMBL" id="KZ851925">
    <property type="protein sequence ID" value="RDH18133.1"/>
    <property type="molecule type" value="Genomic_DNA"/>
</dbReference>
<evidence type="ECO:0008006" key="4">
    <source>
        <dbReference type="Google" id="ProtNLM"/>
    </source>
</evidence>
<evidence type="ECO:0000313" key="3">
    <source>
        <dbReference type="Proteomes" id="UP000253845"/>
    </source>
</evidence>
<reference evidence="2 3" key="1">
    <citation type="submission" date="2018-07" db="EMBL/GenBank/DDBJ databases">
        <title>Section-level genome sequencing of Aspergillus section Nigri to investigate inter- and intra-species variation.</title>
        <authorList>
            <consortium name="DOE Joint Genome Institute"/>
            <person name="Vesth T.C."/>
            <person name="Nybo J.L."/>
            <person name="Theobald S."/>
            <person name="Frisvad J.C."/>
            <person name="Larsen T.O."/>
            <person name="Nielsen K.F."/>
            <person name="Hoof J.B."/>
            <person name="Brandl J."/>
            <person name="Salamov A."/>
            <person name="Riley R."/>
            <person name="Gladden J.M."/>
            <person name="Phatale P."/>
            <person name="Nielsen M.T."/>
            <person name="Lyhne E.K."/>
            <person name="Kogle M.E."/>
            <person name="Strasser K."/>
            <person name="McDonnell E."/>
            <person name="Barry K."/>
            <person name="Clum A."/>
            <person name="Chen C."/>
            <person name="Nolan M."/>
            <person name="Sandor L."/>
            <person name="Kuo A."/>
            <person name="Lipzen A."/>
            <person name="Hainaut M."/>
            <person name="Drula E."/>
            <person name="Tsang A."/>
            <person name="Magnuson J.K."/>
            <person name="Henrissat B."/>
            <person name="Wiebenga A."/>
            <person name="Simmons B.A."/>
            <person name="Makela M.R."/>
            <person name="De vries R.P."/>
            <person name="Grigoriev I.V."/>
            <person name="Mortensen U.H."/>
            <person name="Baker S.E."/>
            <person name="Andersen M.R."/>
        </authorList>
    </citation>
    <scope>NUCLEOTIDE SEQUENCE [LARGE SCALE GENOMIC DNA]</scope>
    <source>
        <strain evidence="2 3">ATCC 13496</strain>
    </source>
</reference>
<evidence type="ECO:0000313" key="2">
    <source>
        <dbReference type="EMBL" id="RDH18133.1"/>
    </source>
</evidence>
<feature type="compositionally biased region" description="Low complexity" evidence="1">
    <location>
        <begin position="132"/>
        <end position="145"/>
    </location>
</feature>
<protein>
    <recommendedName>
        <fullName evidence="4">BTB domain transcription factor</fullName>
    </recommendedName>
</protein>
<gene>
    <name evidence="2" type="ORF">M747DRAFT_333016</name>
</gene>
<dbReference type="AlphaFoldDB" id="A0A370BRF8"/>
<name>A0A370BRF8_ASPNG</name>
<dbReference type="PANTHER" id="PTHR34776:SF1">
    <property type="entry name" value="F17F16.3 PROTEIN"/>
    <property type="match status" value="1"/>
</dbReference>
<feature type="region of interest" description="Disordered" evidence="1">
    <location>
        <begin position="1"/>
        <end position="175"/>
    </location>
</feature>